<dbReference type="CDD" id="cd06121">
    <property type="entry name" value="cupin_YML079wp"/>
    <property type="match status" value="1"/>
</dbReference>
<dbReference type="PANTHER" id="PTHR33387:SF3">
    <property type="entry name" value="DUF985 DOMAIN-CONTAINING PROTEIN"/>
    <property type="match status" value="1"/>
</dbReference>
<gene>
    <name evidence="3" type="ORF">PCOR1329_LOCUS13642</name>
</gene>
<evidence type="ECO:0000259" key="2">
    <source>
        <dbReference type="Pfam" id="PF06172"/>
    </source>
</evidence>
<proteinExistence type="predicted"/>
<evidence type="ECO:0000313" key="3">
    <source>
        <dbReference type="EMBL" id="CAK0807908.1"/>
    </source>
</evidence>
<feature type="region of interest" description="Disordered" evidence="1">
    <location>
        <begin position="128"/>
        <end position="147"/>
    </location>
</feature>
<dbReference type="PANTHER" id="PTHR33387">
    <property type="entry name" value="RMLC-LIKE JELLY ROLL FOLD PROTEIN"/>
    <property type="match status" value="1"/>
</dbReference>
<dbReference type="Pfam" id="PF06172">
    <property type="entry name" value="Cupin_5"/>
    <property type="match status" value="1"/>
</dbReference>
<feature type="domain" description="DUF985" evidence="2">
    <location>
        <begin position="8"/>
        <end position="107"/>
    </location>
</feature>
<dbReference type="InterPro" id="IPR009327">
    <property type="entry name" value="Cupin_DUF985"/>
</dbReference>
<evidence type="ECO:0000313" key="4">
    <source>
        <dbReference type="Proteomes" id="UP001189429"/>
    </source>
</evidence>
<keyword evidence="4" id="KW-1185">Reference proteome</keyword>
<dbReference type="InterPro" id="IPR039935">
    <property type="entry name" value="YML079W-like"/>
</dbReference>
<dbReference type="InterPro" id="IPR011051">
    <property type="entry name" value="RmlC_Cupin_sf"/>
</dbReference>
<dbReference type="InterPro" id="IPR014710">
    <property type="entry name" value="RmlC-like_jellyroll"/>
</dbReference>
<protein>
    <recommendedName>
        <fullName evidence="2">DUF985 domain-containing protein</fullName>
    </recommendedName>
</protein>
<dbReference type="Proteomes" id="UP001189429">
    <property type="component" value="Unassembled WGS sequence"/>
</dbReference>
<dbReference type="SUPFAM" id="SSF51182">
    <property type="entry name" value="RmlC-like cupins"/>
    <property type="match status" value="1"/>
</dbReference>
<dbReference type="Gene3D" id="2.60.120.10">
    <property type="entry name" value="Jelly Rolls"/>
    <property type="match status" value="1"/>
</dbReference>
<dbReference type="EMBL" id="CAUYUJ010004036">
    <property type="protein sequence ID" value="CAK0807908.1"/>
    <property type="molecule type" value="Genomic_DNA"/>
</dbReference>
<comment type="caution">
    <text evidence="3">The sequence shown here is derived from an EMBL/GenBank/DDBJ whole genome shotgun (WGS) entry which is preliminary data.</text>
</comment>
<organism evidence="3 4">
    <name type="scientific">Prorocentrum cordatum</name>
    <dbReference type="NCBI Taxonomy" id="2364126"/>
    <lineage>
        <taxon>Eukaryota</taxon>
        <taxon>Sar</taxon>
        <taxon>Alveolata</taxon>
        <taxon>Dinophyceae</taxon>
        <taxon>Prorocentrales</taxon>
        <taxon>Prorocentraceae</taxon>
        <taxon>Prorocentrum</taxon>
    </lineage>
</organism>
<evidence type="ECO:0000256" key="1">
    <source>
        <dbReference type="SAM" id="MobiDB-lite"/>
    </source>
</evidence>
<sequence length="147" mass="16160">MSTTAPYGERRSINAILYLMTRTTFSSLHRLKMDEVWHFYHGSPVVIVELDRNTPGQHRQTRLGCVSEGLCPQHTVPAGTWFGAYQEGDFALVGCTCGPAFEIEDFEHGQRAALLAEFPEARAAVEKLTHPERAGDRATNGEIGGAA</sequence>
<accession>A0ABN9QPU4</accession>
<name>A0ABN9QPU4_9DINO</name>
<reference evidence="3" key="1">
    <citation type="submission" date="2023-10" db="EMBL/GenBank/DDBJ databases">
        <authorList>
            <person name="Chen Y."/>
            <person name="Shah S."/>
            <person name="Dougan E. K."/>
            <person name="Thang M."/>
            <person name="Chan C."/>
        </authorList>
    </citation>
    <scope>NUCLEOTIDE SEQUENCE [LARGE SCALE GENOMIC DNA]</scope>
</reference>